<organism evidence="3 4">
    <name type="scientific">Halalkalibacillus sediminis</name>
    <dbReference type="NCBI Taxonomy" id="2018042"/>
    <lineage>
        <taxon>Bacteria</taxon>
        <taxon>Bacillati</taxon>
        <taxon>Bacillota</taxon>
        <taxon>Bacilli</taxon>
        <taxon>Bacillales</taxon>
        <taxon>Bacillaceae</taxon>
        <taxon>Halalkalibacillus</taxon>
    </lineage>
</organism>
<evidence type="ECO:0000313" key="4">
    <source>
        <dbReference type="Proteomes" id="UP000243524"/>
    </source>
</evidence>
<evidence type="ECO:0000256" key="1">
    <source>
        <dbReference type="SAM" id="Phobius"/>
    </source>
</evidence>
<feature type="transmembrane region" description="Helical" evidence="1">
    <location>
        <begin position="360"/>
        <end position="379"/>
    </location>
</feature>
<dbReference type="Proteomes" id="UP000243524">
    <property type="component" value="Unassembled WGS sequence"/>
</dbReference>
<keyword evidence="1" id="KW-1133">Transmembrane helix</keyword>
<feature type="domain" description="DZANK-type" evidence="2">
    <location>
        <begin position="4"/>
        <end position="60"/>
    </location>
</feature>
<feature type="transmembrane region" description="Helical" evidence="1">
    <location>
        <begin position="499"/>
        <end position="519"/>
    </location>
</feature>
<comment type="caution">
    <text evidence="3">The sequence shown here is derived from an EMBL/GenBank/DDBJ whole genome shotgun (WGS) entry which is preliminary data.</text>
</comment>
<accession>A0A2I0QVK2</accession>
<gene>
    <name evidence="3" type="ORF">CEY16_01040</name>
</gene>
<feature type="transmembrane region" description="Helical" evidence="1">
    <location>
        <begin position="210"/>
        <end position="229"/>
    </location>
</feature>
<feature type="transmembrane region" description="Helical" evidence="1">
    <location>
        <begin position="241"/>
        <end position="263"/>
    </location>
</feature>
<sequence length="528" mass="59940">MIYCTKCGKGNADQANYCINDGAALHSYEHLPQIDESSLLDCKNCGTELHETANYCHYCGQSLEKITSPEMKVNRPLAKFEKLTPSMVLQSFVKTFPVAIITLLTLFFVSQLFISETDIESSFDQNINEFTIIDQHDRTLQEVEHFKYYTMYGFDNMGMTDTSQIYKPSDIILSSFMVSSEYKIEDSNVLYGSDSSMPETERRTEFNLGFLYHFMIFIVILALILFVLSKIQKRTSRLTPIIAGSITYGMWMALGALIIAYLAQTSSYDGNNTTIYFSYPLFEVIWKSLLLSGGSYLLLKLIFSKLPLHPWLQSIVEGARIAITLFITLVFISTVMFLVVQSRSETFSSLIESTSLINGLAVIIQIAVVLLNLIIFNTFGYENYYSNSFIDAKYSLMNQVIEKVQEGPFMEVTDFYFDPISQIENVIWIVFGLSIILLLVHSRKFVRLSLKSKITAITLYSLIFSTIVGVFSYGATFVVERSNFGDNANQMIGFDLSASLFYSFIFVWVITFVGSYLIATFKNNTSMD</sequence>
<dbReference type="Pfam" id="PF12773">
    <property type="entry name" value="DZR"/>
    <property type="match status" value="1"/>
</dbReference>
<feature type="transmembrane region" description="Helical" evidence="1">
    <location>
        <begin position="454"/>
        <end position="479"/>
    </location>
</feature>
<dbReference type="AlphaFoldDB" id="A0A2I0QVK2"/>
<feature type="transmembrane region" description="Helical" evidence="1">
    <location>
        <begin position="95"/>
        <end position="114"/>
    </location>
</feature>
<dbReference type="RefSeq" id="WP_101330117.1">
    <property type="nucleotide sequence ID" value="NZ_PJNH01000001.1"/>
</dbReference>
<reference evidence="3 4" key="1">
    <citation type="submission" date="2017-06" db="EMBL/GenBank/DDBJ databases">
        <title>the draft geome sequence of Illustriluteabacillus marina B3227.</title>
        <authorList>
            <person name="He R.-H."/>
            <person name="Du Z.-J."/>
        </authorList>
    </citation>
    <scope>NUCLEOTIDE SEQUENCE [LARGE SCALE GENOMIC DNA]</scope>
    <source>
        <strain evidence="3 4">B3227</strain>
    </source>
</reference>
<dbReference type="OrthoDB" id="1707224at2"/>
<feature type="transmembrane region" description="Helical" evidence="1">
    <location>
        <begin position="425"/>
        <end position="442"/>
    </location>
</feature>
<evidence type="ECO:0000313" key="3">
    <source>
        <dbReference type="EMBL" id="PKR78373.1"/>
    </source>
</evidence>
<keyword evidence="1" id="KW-0472">Membrane</keyword>
<evidence type="ECO:0000259" key="2">
    <source>
        <dbReference type="Pfam" id="PF12773"/>
    </source>
</evidence>
<keyword evidence="4" id="KW-1185">Reference proteome</keyword>
<keyword evidence="1" id="KW-0812">Transmembrane</keyword>
<dbReference type="EMBL" id="PJNH01000001">
    <property type="protein sequence ID" value="PKR78373.1"/>
    <property type="molecule type" value="Genomic_DNA"/>
</dbReference>
<feature type="transmembrane region" description="Helical" evidence="1">
    <location>
        <begin position="319"/>
        <end position="340"/>
    </location>
</feature>
<proteinExistence type="predicted"/>
<name>A0A2I0QVK2_9BACI</name>
<protein>
    <recommendedName>
        <fullName evidence="2">DZANK-type domain-containing protein</fullName>
    </recommendedName>
</protein>
<dbReference type="InterPro" id="IPR025874">
    <property type="entry name" value="DZR"/>
</dbReference>